<feature type="region of interest" description="Disordered" evidence="1">
    <location>
        <begin position="1"/>
        <end position="23"/>
    </location>
</feature>
<evidence type="ECO:0000259" key="2">
    <source>
        <dbReference type="Pfam" id="PF02557"/>
    </source>
</evidence>
<name>A0ABS8GKF3_9MICC</name>
<dbReference type="Gene3D" id="3.30.1380.10">
    <property type="match status" value="1"/>
</dbReference>
<dbReference type="PANTHER" id="PTHR34385:SF1">
    <property type="entry name" value="PEPTIDOGLYCAN L-ALANYL-D-GLUTAMATE ENDOPEPTIDASE CWLK"/>
    <property type="match status" value="1"/>
</dbReference>
<reference evidence="3" key="1">
    <citation type="submission" date="2021-10" db="EMBL/GenBank/DDBJ databases">
        <title>Novel species in genus Arthrobacter.</title>
        <authorList>
            <person name="Liu Y."/>
        </authorList>
    </citation>
    <scope>NUCLEOTIDE SEQUENCE</scope>
    <source>
        <strain evidence="3">Zg-Y786</strain>
    </source>
</reference>
<dbReference type="Proteomes" id="UP001139168">
    <property type="component" value="Unassembled WGS sequence"/>
</dbReference>
<evidence type="ECO:0000256" key="1">
    <source>
        <dbReference type="SAM" id="MobiDB-lite"/>
    </source>
</evidence>
<evidence type="ECO:0000313" key="4">
    <source>
        <dbReference type="Proteomes" id="UP001139168"/>
    </source>
</evidence>
<dbReference type="EMBL" id="JAJFZQ010000008">
    <property type="protein sequence ID" value="MCC3267157.1"/>
    <property type="molecule type" value="Genomic_DNA"/>
</dbReference>
<proteinExistence type="predicted"/>
<dbReference type="InterPro" id="IPR009045">
    <property type="entry name" value="Zn_M74/Hedgehog-like"/>
</dbReference>
<gene>
    <name evidence="3" type="ORF">LJ752_14035</name>
</gene>
<dbReference type="PANTHER" id="PTHR34385">
    <property type="entry name" value="D-ALANYL-D-ALANINE CARBOXYPEPTIDASE"/>
    <property type="match status" value="1"/>
</dbReference>
<sequence length="244" mass="25800">MSACEATPPWAGGPANPRTSDYPPDAEICSEGTCTPLFELRTPGPANTGDNAIQRDIDNPASIAVVVNKQRPLNPVVYVPADLVAVEGQYLRAEAAASYARFAEAAASDGVAVVAASGYRSHDSQAGLYAGYVAQYGQEIADSISARPGHSEHQTGLAVDIAVPDGSCSFQACFEETDAGRWAAENAHRFGFILRYPDGGSETTGYTYEPWHLRFVGPDIAEGMRTDSTATLEEYLGLAAAADY</sequence>
<protein>
    <submittedName>
        <fullName evidence="3">M15 family metallopeptidase</fullName>
    </submittedName>
</protein>
<dbReference type="InterPro" id="IPR003709">
    <property type="entry name" value="VanY-like_core_dom"/>
</dbReference>
<organism evidence="3 4">
    <name type="scientific">Arthrobacter gengyunqii</name>
    <dbReference type="NCBI Taxonomy" id="2886940"/>
    <lineage>
        <taxon>Bacteria</taxon>
        <taxon>Bacillati</taxon>
        <taxon>Actinomycetota</taxon>
        <taxon>Actinomycetes</taxon>
        <taxon>Micrococcales</taxon>
        <taxon>Micrococcaceae</taxon>
        <taxon>Arthrobacter</taxon>
    </lineage>
</organism>
<dbReference type="Pfam" id="PF02557">
    <property type="entry name" value="VanY"/>
    <property type="match status" value="1"/>
</dbReference>
<feature type="domain" description="D-alanyl-D-alanine carboxypeptidase-like core" evidence="2">
    <location>
        <begin position="89"/>
        <end position="217"/>
    </location>
</feature>
<accession>A0ABS8GKF3</accession>
<dbReference type="CDD" id="cd14852">
    <property type="entry name" value="LD-carboxypeptidase"/>
    <property type="match status" value="1"/>
</dbReference>
<dbReference type="SUPFAM" id="SSF55166">
    <property type="entry name" value="Hedgehog/DD-peptidase"/>
    <property type="match status" value="1"/>
</dbReference>
<keyword evidence="4" id="KW-1185">Reference proteome</keyword>
<dbReference type="InterPro" id="IPR058193">
    <property type="entry name" value="VanY/YodJ_core_dom"/>
</dbReference>
<comment type="caution">
    <text evidence="3">The sequence shown here is derived from an EMBL/GenBank/DDBJ whole genome shotgun (WGS) entry which is preliminary data.</text>
</comment>
<dbReference type="InterPro" id="IPR052179">
    <property type="entry name" value="DD-CPase-like"/>
</dbReference>
<dbReference type="RefSeq" id="WP_227892087.1">
    <property type="nucleotide sequence ID" value="NZ_JAJFZQ010000008.1"/>
</dbReference>
<evidence type="ECO:0000313" key="3">
    <source>
        <dbReference type="EMBL" id="MCC3267157.1"/>
    </source>
</evidence>